<dbReference type="Proteomes" id="UP001060414">
    <property type="component" value="Chromosome"/>
</dbReference>
<dbReference type="EMBL" id="CP092109">
    <property type="protein sequence ID" value="UWZ78825.1"/>
    <property type="molecule type" value="Genomic_DNA"/>
</dbReference>
<evidence type="ECO:0000259" key="2">
    <source>
        <dbReference type="Pfam" id="PF14522"/>
    </source>
</evidence>
<evidence type="ECO:0000256" key="1">
    <source>
        <dbReference type="SAM" id="SignalP"/>
    </source>
</evidence>
<dbReference type="NCBIfam" id="TIGR04257">
    <property type="entry name" value="nanowire_3heme"/>
    <property type="match status" value="2"/>
</dbReference>
<dbReference type="InterPro" id="IPR029467">
    <property type="entry name" value="Cyt_c7-like"/>
</dbReference>
<dbReference type="RefSeq" id="WP_260747185.1">
    <property type="nucleotide sequence ID" value="NZ_CP092109.1"/>
</dbReference>
<sequence length="182" mass="19673">MRPSRLILPLLLLLPAFPVPPEAGRIPDIATIEVDATGPVHFSHYRHLEKLGNNCKQCHNQLYNIRSAENPRVTMKEMAAGQSCGACHNSRRAFTVTSNCYRCHPTREVAFAVPDIGDVVFSHQVHLSMFGCGDCHPGLYRAGGDNPRVSMEQMEQGLSCGACHDGAAAFGVAGDCAACHAM</sequence>
<protein>
    <submittedName>
        <fullName evidence="3">Cytochrome c3 family protein</fullName>
    </submittedName>
</protein>
<evidence type="ECO:0000313" key="4">
    <source>
        <dbReference type="Proteomes" id="UP001060414"/>
    </source>
</evidence>
<dbReference type="CDD" id="cd08168">
    <property type="entry name" value="Cytochrom_C3"/>
    <property type="match status" value="1"/>
</dbReference>
<dbReference type="PANTHER" id="PTHR39425">
    <property type="entry name" value="LIPOPROTEIN CYTOCHROME C"/>
    <property type="match status" value="1"/>
</dbReference>
<feature type="chain" id="PRO_5046800814" evidence="1">
    <location>
        <begin position="24"/>
        <end position="182"/>
    </location>
</feature>
<keyword evidence="4" id="KW-1185">Reference proteome</keyword>
<evidence type="ECO:0000313" key="3">
    <source>
        <dbReference type="EMBL" id="UWZ78825.1"/>
    </source>
</evidence>
<dbReference type="Gene3D" id="3.90.10.10">
    <property type="entry name" value="Cytochrome C3"/>
    <property type="match status" value="2"/>
</dbReference>
<organism evidence="3 4">
    <name type="scientific">Geoalkalibacter halelectricus</name>
    <dbReference type="NCBI Taxonomy" id="2847045"/>
    <lineage>
        <taxon>Bacteria</taxon>
        <taxon>Pseudomonadati</taxon>
        <taxon>Thermodesulfobacteriota</taxon>
        <taxon>Desulfuromonadia</taxon>
        <taxon>Desulfuromonadales</taxon>
        <taxon>Geoalkalibacteraceae</taxon>
        <taxon>Geoalkalibacter</taxon>
    </lineage>
</organism>
<feature type="signal peptide" evidence="1">
    <location>
        <begin position="1"/>
        <end position="23"/>
    </location>
</feature>
<feature type="domain" description="Cytochrome c7-like" evidence="2">
    <location>
        <begin position="119"/>
        <end position="180"/>
    </location>
</feature>
<feature type="domain" description="Cytochrome c7-like" evidence="2">
    <location>
        <begin position="40"/>
        <end position="104"/>
    </location>
</feature>
<reference evidence="3" key="1">
    <citation type="journal article" date="2022" name="Environ. Microbiol.">
        <title>Geoalkalibacter halelectricus SAP #1 sp. nov. possessing extracellular electron transfer and mineral#reducing capabilities from a haloalkaline environment.</title>
        <authorList>
            <person name="Yadav S."/>
            <person name="Singh R."/>
            <person name="Sundharam S.S."/>
            <person name="Chaudhary S."/>
            <person name="Krishnamurthi S."/>
            <person name="Patil S.A."/>
        </authorList>
    </citation>
    <scope>NUCLEOTIDE SEQUENCE</scope>
    <source>
        <strain evidence="3">SAP-1</strain>
    </source>
</reference>
<accession>A0ABY5ZI51</accession>
<dbReference type="Pfam" id="PF14522">
    <property type="entry name" value="Cytochrome_C7"/>
    <property type="match status" value="2"/>
</dbReference>
<dbReference type="SUPFAM" id="SSF48695">
    <property type="entry name" value="Multiheme cytochromes"/>
    <property type="match status" value="1"/>
</dbReference>
<keyword evidence="1" id="KW-0732">Signal</keyword>
<gene>
    <name evidence="3" type="ORF">L9S41_14220</name>
</gene>
<dbReference type="InterPro" id="IPR026352">
    <property type="entry name" value="Nanowire_3heme"/>
</dbReference>
<dbReference type="PANTHER" id="PTHR39425:SF1">
    <property type="entry name" value="CYTOCHROME C7-LIKE DOMAIN-CONTAINING PROTEIN"/>
    <property type="match status" value="1"/>
</dbReference>
<dbReference type="InterPro" id="IPR036280">
    <property type="entry name" value="Multihaem_cyt_sf"/>
</dbReference>
<proteinExistence type="predicted"/>
<name>A0ABY5ZI51_9BACT</name>